<organism evidence="1 2">
    <name type="scientific">Rhodococcus wratislaviensis</name>
    <name type="common">Tsukamurella wratislaviensis</name>
    <dbReference type="NCBI Taxonomy" id="44752"/>
    <lineage>
        <taxon>Bacteria</taxon>
        <taxon>Bacillati</taxon>
        <taxon>Actinomycetota</taxon>
        <taxon>Actinomycetes</taxon>
        <taxon>Mycobacteriales</taxon>
        <taxon>Nocardiaceae</taxon>
        <taxon>Rhodococcus</taxon>
    </lineage>
</organism>
<dbReference type="AlphaFoldDB" id="A0A402C3N6"/>
<comment type="caution">
    <text evidence="1">The sequence shown here is derived from an EMBL/GenBank/DDBJ whole genome shotgun (WGS) entry which is preliminary data.</text>
</comment>
<dbReference type="EMBL" id="BHYM01000017">
    <property type="protein sequence ID" value="GCE38187.1"/>
    <property type="molecule type" value="Genomic_DNA"/>
</dbReference>
<keyword evidence="2" id="KW-1185">Reference proteome</keyword>
<dbReference type="Proteomes" id="UP000287519">
    <property type="component" value="Unassembled WGS sequence"/>
</dbReference>
<name>A0A402C3N6_RHOWR</name>
<proteinExistence type="predicted"/>
<gene>
    <name evidence="1" type="ORF">Rhow_001226</name>
</gene>
<evidence type="ECO:0000313" key="2">
    <source>
        <dbReference type="Proteomes" id="UP000287519"/>
    </source>
</evidence>
<accession>A0A402C3N6</accession>
<protein>
    <submittedName>
        <fullName evidence="1">Uncharacterized protein</fullName>
    </submittedName>
</protein>
<reference evidence="1 2" key="1">
    <citation type="submission" date="2018-11" db="EMBL/GenBank/DDBJ databases">
        <title>Microbial catabolism of amino acid.</title>
        <authorList>
            <person name="Hibi M."/>
            <person name="Ogawa J."/>
        </authorList>
    </citation>
    <scope>NUCLEOTIDE SEQUENCE [LARGE SCALE GENOMIC DNA]</scope>
    <source>
        <strain evidence="1 2">C31-06</strain>
    </source>
</reference>
<evidence type="ECO:0000313" key="1">
    <source>
        <dbReference type="EMBL" id="GCE38187.1"/>
    </source>
</evidence>
<sequence>MLMLLDVLHFVVKTPTTSLLDAFIQSIQWVTGSSTQTV</sequence>